<name>A0A8C4Q479_EPTBU</name>
<dbReference type="CDD" id="cd00073">
    <property type="entry name" value="H15"/>
    <property type="match status" value="1"/>
</dbReference>
<comment type="subcellular location">
    <subcellularLocation>
        <location evidence="2">Chromosome</location>
    </subcellularLocation>
    <subcellularLocation>
        <location evidence="1">Nucleus</location>
    </subcellularLocation>
</comment>
<dbReference type="Pfam" id="PF00538">
    <property type="entry name" value="Linker_histone"/>
    <property type="match status" value="3"/>
</dbReference>
<evidence type="ECO:0000256" key="7">
    <source>
        <dbReference type="ARBA" id="ARBA00023242"/>
    </source>
</evidence>
<evidence type="ECO:0000256" key="6">
    <source>
        <dbReference type="ARBA" id="ARBA00023125"/>
    </source>
</evidence>
<dbReference type="InterPro" id="IPR036388">
    <property type="entry name" value="WH-like_DNA-bd_sf"/>
</dbReference>
<dbReference type="PANTHER" id="PTHR15832:SF1">
    <property type="entry name" value="HETEROCHROMATIN PROTEIN 1-BINDING PROTEIN 3"/>
    <property type="match status" value="1"/>
</dbReference>
<dbReference type="GeneTree" id="ENSGT00940000155314"/>
<feature type="region of interest" description="Disordered" evidence="8">
    <location>
        <begin position="1"/>
        <end position="125"/>
    </location>
</feature>
<keyword evidence="4" id="KW-0158">Chromosome</keyword>
<feature type="compositionally biased region" description="Basic residues" evidence="8">
    <location>
        <begin position="456"/>
        <end position="465"/>
    </location>
</feature>
<proteinExistence type="predicted"/>
<keyword evidence="6" id="KW-0238">DNA-binding</keyword>
<dbReference type="Gene3D" id="1.10.10.10">
    <property type="entry name" value="Winged helix-like DNA-binding domain superfamily/Winged helix DNA-binding domain"/>
    <property type="match status" value="3"/>
</dbReference>
<dbReference type="InterPro" id="IPR036390">
    <property type="entry name" value="WH_DNA-bd_sf"/>
</dbReference>
<dbReference type="Proteomes" id="UP000694388">
    <property type="component" value="Unplaced"/>
</dbReference>
<evidence type="ECO:0000256" key="8">
    <source>
        <dbReference type="SAM" id="MobiDB-lite"/>
    </source>
</evidence>
<keyword evidence="5" id="KW-0677">Repeat</keyword>
<feature type="compositionally biased region" description="Polar residues" evidence="8">
    <location>
        <begin position="476"/>
        <end position="494"/>
    </location>
</feature>
<evidence type="ECO:0000256" key="3">
    <source>
        <dbReference type="ARBA" id="ARBA00019297"/>
    </source>
</evidence>
<evidence type="ECO:0000313" key="11">
    <source>
        <dbReference type="Proteomes" id="UP000694388"/>
    </source>
</evidence>
<evidence type="ECO:0000256" key="2">
    <source>
        <dbReference type="ARBA" id="ARBA00004286"/>
    </source>
</evidence>
<feature type="region of interest" description="Disordered" evidence="8">
    <location>
        <begin position="417"/>
        <end position="494"/>
    </location>
</feature>
<dbReference type="GO" id="GO:0070828">
    <property type="term" value="P:heterochromatin organization"/>
    <property type="evidence" value="ECO:0007669"/>
    <property type="project" value="TreeGrafter"/>
</dbReference>
<feature type="region of interest" description="Disordered" evidence="8">
    <location>
        <begin position="374"/>
        <end position="398"/>
    </location>
</feature>
<reference evidence="10" key="1">
    <citation type="submission" date="2025-08" db="UniProtKB">
        <authorList>
            <consortium name="Ensembl"/>
        </authorList>
    </citation>
    <scope>IDENTIFICATION</scope>
</reference>
<feature type="compositionally biased region" description="Basic and acidic residues" evidence="8">
    <location>
        <begin position="43"/>
        <end position="56"/>
    </location>
</feature>
<evidence type="ECO:0000259" key="9">
    <source>
        <dbReference type="PROSITE" id="PS51504"/>
    </source>
</evidence>
<feature type="domain" description="H15" evidence="9">
    <location>
        <begin position="209"/>
        <end position="285"/>
    </location>
</feature>
<dbReference type="SUPFAM" id="SSF46785">
    <property type="entry name" value="Winged helix' DNA-binding domain"/>
    <property type="match status" value="3"/>
</dbReference>
<feature type="compositionally biased region" description="Basic residues" evidence="8">
    <location>
        <begin position="1"/>
        <end position="10"/>
    </location>
</feature>
<organism evidence="10 11">
    <name type="scientific">Eptatretus burgeri</name>
    <name type="common">Inshore hagfish</name>
    <dbReference type="NCBI Taxonomy" id="7764"/>
    <lineage>
        <taxon>Eukaryota</taxon>
        <taxon>Metazoa</taxon>
        <taxon>Chordata</taxon>
        <taxon>Craniata</taxon>
        <taxon>Vertebrata</taxon>
        <taxon>Cyclostomata</taxon>
        <taxon>Myxini</taxon>
        <taxon>Myxiniformes</taxon>
        <taxon>Myxinidae</taxon>
        <taxon>Eptatretinae</taxon>
        <taxon>Eptatretus</taxon>
    </lineage>
</organism>
<feature type="compositionally biased region" description="Basic residues" evidence="8">
    <location>
        <begin position="418"/>
        <end position="436"/>
    </location>
</feature>
<dbReference type="InterPro" id="IPR005818">
    <property type="entry name" value="Histone_H1/H5_H15"/>
</dbReference>
<dbReference type="SMART" id="SM00526">
    <property type="entry name" value="H15"/>
    <property type="match status" value="3"/>
</dbReference>
<protein>
    <recommendedName>
        <fullName evidence="3">Heterochromatin protein 1-binding protein 3</fullName>
    </recommendedName>
</protein>
<dbReference type="GO" id="GO:0006334">
    <property type="term" value="P:nucleosome assembly"/>
    <property type="evidence" value="ECO:0007669"/>
    <property type="project" value="InterPro"/>
</dbReference>
<keyword evidence="11" id="KW-1185">Reference proteome</keyword>
<evidence type="ECO:0000256" key="4">
    <source>
        <dbReference type="ARBA" id="ARBA00022454"/>
    </source>
</evidence>
<feature type="domain" description="H15" evidence="9">
    <location>
        <begin position="290"/>
        <end position="360"/>
    </location>
</feature>
<reference evidence="10" key="2">
    <citation type="submission" date="2025-09" db="UniProtKB">
        <authorList>
            <consortium name="Ensembl"/>
        </authorList>
    </citation>
    <scope>IDENTIFICATION</scope>
</reference>
<dbReference type="AlphaFoldDB" id="A0A8C4Q479"/>
<feature type="compositionally biased region" description="Low complexity" evidence="8">
    <location>
        <begin position="437"/>
        <end position="448"/>
    </location>
</feature>
<sequence length="494" mass="53854">MPSRKKKTKAPAKETPQAKVEETAEVEDGLSAAEVGAEDNEGKDEPSDSKAAKEDEKADDDAVGGEAEKVTAEDVTTEDNVQASEQPEDKPEKARAQKGPRRVVPPPWATLSSHQQARLAPASQAPRPKIDDIVIEAIKVSGGASSVAVRRYVTTQYPSLQIEKRSYLLRQALRRGLQRGLIRQVTGKGASGSYQVIDSAVSSSSRNKDKGDRLTTRLPKVFTLACSPKEASYSLIRKYLLQHFPSMALENRPAILKQALQRCVDKGSLEQITGRGASGTFQLLALPSSQLPPLEAAISTAIIAMNEPKSASMTALKKLLQNEPAFRGYMLKRSLKKLMGQGWVTRISGKGFSGSFQLAYPYYPSPDVLSMEDGREQVVDSDGQSEQQTREKYQSTGKTSRQIAMVKNKDATSERVISKRSSRVRKAKAVAHKSKSKSVGAKAAVAARLKPGVRPGMRRRSRHKTTFLTDPPLRTYQGSSPQATSLRPRSQASV</sequence>
<dbReference type="GO" id="GO:0005634">
    <property type="term" value="C:nucleus"/>
    <property type="evidence" value="ECO:0007669"/>
    <property type="project" value="UniProtKB-SubCell"/>
</dbReference>
<dbReference type="GO" id="GO:0000786">
    <property type="term" value="C:nucleosome"/>
    <property type="evidence" value="ECO:0007669"/>
    <property type="project" value="InterPro"/>
</dbReference>
<accession>A0A8C4Q479</accession>
<evidence type="ECO:0000313" key="10">
    <source>
        <dbReference type="Ensembl" id="ENSEBUP00000009572.1"/>
    </source>
</evidence>
<feature type="domain" description="H15" evidence="9">
    <location>
        <begin position="126"/>
        <end position="198"/>
    </location>
</feature>
<evidence type="ECO:0000256" key="5">
    <source>
        <dbReference type="ARBA" id="ARBA00022737"/>
    </source>
</evidence>
<dbReference type="PROSITE" id="PS51504">
    <property type="entry name" value="H15"/>
    <property type="match status" value="3"/>
</dbReference>
<dbReference type="PANTHER" id="PTHR15832">
    <property type="entry name" value="SHC (SRC HOMOLOGY DOMAIN C-TERMINAL) ADAPTOR HOMOLOG"/>
    <property type="match status" value="1"/>
</dbReference>
<keyword evidence="7" id="KW-0539">Nucleus</keyword>
<evidence type="ECO:0000256" key="1">
    <source>
        <dbReference type="ARBA" id="ARBA00004123"/>
    </source>
</evidence>
<dbReference type="Ensembl" id="ENSEBUT00000010098.1">
    <property type="protein sequence ID" value="ENSEBUP00000009572.1"/>
    <property type="gene ID" value="ENSEBUG00000006121.1"/>
</dbReference>
<dbReference type="GO" id="GO:0003677">
    <property type="term" value="F:DNA binding"/>
    <property type="evidence" value="ECO:0007669"/>
    <property type="project" value="UniProtKB-KW"/>
</dbReference>
<dbReference type="GO" id="GO:0031491">
    <property type="term" value="F:nucleosome binding"/>
    <property type="evidence" value="ECO:0007669"/>
    <property type="project" value="TreeGrafter"/>
</dbReference>